<dbReference type="RefSeq" id="WP_007527239.1">
    <property type="nucleotide sequence ID" value="NZ_HF536772.1"/>
</dbReference>
<accession>K0Q1G0</accession>
<evidence type="ECO:0000256" key="1">
    <source>
        <dbReference type="SAM" id="MobiDB-lite"/>
    </source>
</evidence>
<feature type="region of interest" description="Disordered" evidence="1">
    <location>
        <begin position="1"/>
        <end position="20"/>
    </location>
</feature>
<evidence type="ECO:0000313" key="2">
    <source>
        <dbReference type="EMBL" id="CCM76254.1"/>
    </source>
</evidence>
<evidence type="ECO:0000313" key="3">
    <source>
        <dbReference type="Proteomes" id="UP000009319"/>
    </source>
</evidence>
<proteinExistence type="predicted"/>
<name>K0Q1G0_9HYPH</name>
<keyword evidence="3" id="KW-1185">Reference proteome</keyword>
<gene>
    <name evidence="2" type="ORF">BN77_0045</name>
</gene>
<organism evidence="2 3">
    <name type="scientific">Rhizobium mesoamericanum STM3625</name>
    <dbReference type="NCBI Taxonomy" id="1211777"/>
    <lineage>
        <taxon>Bacteria</taxon>
        <taxon>Pseudomonadati</taxon>
        <taxon>Pseudomonadota</taxon>
        <taxon>Alphaproteobacteria</taxon>
        <taxon>Hyphomicrobiales</taxon>
        <taxon>Rhizobiaceae</taxon>
        <taxon>Rhizobium/Agrobacterium group</taxon>
        <taxon>Rhizobium</taxon>
    </lineage>
</organism>
<feature type="compositionally biased region" description="Acidic residues" evidence="1">
    <location>
        <begin position="1"/>
        <end position="11"/>
    </location>
</feature>
<reference evidence="2 3" key="1">
    <citation type="journal article" date="2013" name="Genome Announc.">
        <title>Draft Genome Sequence of Rhizobium mesoamericanum STM3625, a Nitrogen-Fixing Symbiont of Mimosa pudica Isolated in French Guiana (South America).</title>
        <authorList>
            <person name="Moulin L."/>
            <person name="Mornico D."/>
            <person name="Melkonian R."/>
            <person name="Klonowska A."/>
        </authorList>
    </citation>
    <scope>NUCLEOTIDE SEQUENCE [LARGE SCALE GENOMIC DNA]</scope>
    <source>
        <strain evidence="2 3">STM3625</strain>
    </source>
</reference>
<dbReference type="AlphaFoldDB" id="K0Q1G0"/>
<dbReference type="HOGENOM" id="CLU_3029286_0_0_5"/>
<protein>
    <submittedName>
        <fullName evidence="2">Uncharacterized protein</fullName>
    </submittedName>
</protein>
<dbReference type="EMBL" id="CANI01000023">
    <property type="protein sequence ID" value="CCM76254.1"/>
    <property type="molecule type" value="Genomic_DNA"/>
</dbReference>
<dbReference type="Proteomes" id="UP000009319">
    <property type="component" value="Unassembled WGS sequence"/>
</dbReference>
<sequence length="55" mass="6341">MEAEVEAETDTESTARRSYTTASGITMRRITWHELYHWRPDLRPANDNVHPAKAA</sequence>
<comment type="caution">
    <text evidence="2">The sequence shown here is derived from an EMBL/GenBank/DDBJ whole genome shotgun (WGS) entry which is preliminary data.</text>
</comment>
<dbReference type="STRING" id="1211777.BN77_0045"/>